<protein>
    <submittedName>
        <fullName evidence="3">Uncharacterized protein</fullName>
    </submittedName>
</protein>
<evidence type="ECO:0000256" key="2">
    <source>
        <dbReference type="SAM" id="SignalP"/>
    </source>
</evidence>
<keyword evidence="2" id="KW-0732">Signal</keyword>
<feature type="chain" id="PRO_5045387996" evidence="2">
    <location>
        <begin position="26"/>
        <end position="97"/>
    </location>
</feature>
<dbReference type="EMBL" id="CP137852">
    <property type="protein sequence ID" value="WPB83239.1"/>
    <property type="molecule type" value="Genomic_DNA"/>
</dbReference>
<dbReference type="RefSeq" id="WP_318647215.1">
    <property type="nucleotide sequence ID" value="NZ_CP137852.1"/>
</dbReference>
<gene>
    <name evidence="3" type="ORF">R9Z33_14105</name>
</gene>
<evidence type="ECO:0000313" key="3">
    <source>
        <dbReference type="EMBL" id="WPB83239.1"/>
    </source>
</evidence>
<feature type="signal peptide" evidence="2">
    <location>
        <begin position="1"/>
        <end position="25"/>
    </location>
</feature>
<feature type="compositionally biased region" description="Basic and acidic residues" evidence="1">
    <location>
        <begin position="45"/>
        <end position="72"/>
    </location>
</feature>
<feature type="region of interest" description="Disordered" evidence="1">
    <location>
        <begin position="45"/>
        <end position="97"/>
    </location>
</feature>
<accession>A0ABZ0PC15</accession>
<dbReference type="Proteomes" id="UP001305521">
    <property type="component" value="Chromosome"/>
</dbReference>
<name>A0ABZ0PC15_9PROT</name>
<proteinExistence type="predicted"/>
<reference evidence="3 4" key="1">
    <citation type="submission" date="2023-11" db="EMBL/GenBank/DDBJ databases">
        <title>Arctic aerobic anoxygenic photoheterotroph Sediminicoccus rosea KRV36 adapts its photosynthesis to long days of polar summer.</title>
        <authorList>
            <person name="Tomasch J."/>
            <person name="Kopejtka K."/>
            <person name="Bily T."/>
            <person name="Gardiner A.T."/>
            <person name="Gardian Z."/>
            <person name="Shivaramu S."/>
            <person name="Koblizek M."/>
            <person name="Engelhardt F."/>
            <person name="Kaftan D."/>
        </authorList>
    </citation>
    <scope>NUCLEOTIDE SEQUENCE [LARGE SCALE GENOMIC DNA]</scope>
    <source>
        <strain evidence="3 4">R-30</strain>
    </source>
</reference>
<evidence type="ECO:0000256" key="1">
    <source>
        <dbReference type="SAM" id="MobiDB-lite"/>
    </source>
</evidence>
<sequence length="97" mass="10614">MQKTLIAGLLLGGSVLIGASLPAQAGVTRSIIAMPDVVAAMDDVHQAREAREAPRRENRRADRRNDRRRADAEQTVDNGIQLVREGGSRRSRGRDGR</sequence>
<keyword evidence="4" id="KW-1185">Reference proteome</keyword>
<organism evidence="3 4">
    <name type="scientific">Sediminicoccus rosea</name>
    <dbReference type="NCBI Taxonomy" id="1225128"/>
    <lineage>
        <taxon>Bacteria</taxon>
        <taxon>Pseudomonadati</taxon>
        <taxon>Pseudomonadota</taxon>
        <taxon>Alphaproteobacteria</taxon>
        <taxon>Acetobacterales</taxon>
        <taxon>Roseomonadaceae</taxon>
        <taxon>Sediminicoccus</taxon>
    </lineage>
</organism>
<evidence type="ECO:0000313" key="4">
    <source>
        <dbReference type="Proteomes" id="UP001305521"/>
    </source>
</evidence>